<name>A0ABY9RGG1_9BURK</name>
<dbReference type="EMBL" id="CP133720">
    <property type="protein sequence ID" value="WMW80317.1"/>
    <property type="molecule type" value="Genomic_DNA"/>
</dbReference>
<keyword evidence="2" id="KW-1185">Reference proteome</keyword>
<dbReference type="RefSeq" id="WP_309481810.1">
    <property type="nucleotide sequence ID" value="NZ_CP133720.1"/>
</dbReference>
<proteinExistence type="predicted"/>
<sequence>MRFIPKPHGEFKIQWQGDVFFVEYFDVWNDITARQLLQASLPLWEEHGGKPWGLLSDARQWAGATPEAIEAWWHFFEVGVKHGMVAFTGLLPSELHVRLVETLSQRAQQLVPYERSLDLAAAYQWLEQHGIASTSAP</sequence>
<evidence type="ECO:0008006" key="3">
    <source>
        <dbReference type="Google" id="ProtNLM"/>
    </source>
</evidence>
<organism evidence="1 2">
    <name type="scientific">Undibacterium cyanobacteriorum</name>
    <dbReference type="NCBI Taxonomy" id="3073561"/>
    <lineage>
        <taxon>Bacteria</taxon>
        <taxon>Pseudomonadati</taxon>
        <taxon>Pseudomonadota</taxon>
        <taxon>Betaproteobacteria</taxon>
        <taxon>Burkholderiales</taxon>
        <taxon>Oxalobacteraceae</taxon>
        <taxon>Undibacterium</taxon>
    </lineage>
</organism>
<evidence type="ECO:0000313" key="2">
    <source>
        <dbReference type="Proteomes" id="UP001181355"/>
    </source>
</evidence>
<dbReference type="Proteomes" id="UP001181355">
    <property type="component" value="Chromosome"/>
</dbReference>
<evidence type="ECO:0000313" key="1">
    <source>
        <dbReference type="EMBL" id="WMW80317.1"/>
    </source>
</evidence>
<reference evidence="1" key="1">
    <citation type="submission" date="2023-09" db="EMBL/GenBank/DDBJ databases">
        <title>Undibacterium sp. 20NA77.5 isolated from freshwater.</title>
        <authorList>
            <person name="Le V."/>
            <person name="Ko S.-R."/>
            <person name="Ahn C.-Y."/>
            <person name="Oh H.-M."/>
        </authorList>
    </citation>
    <scope>NUCLEOTIDE SEQUENCE</scope>
    <source>
        <strain evidence="1">20NA77.5</strain>
    </source>
</reference>
<protein>
    <recommendedName>
        <fullName evidence="3">STAS/SEC14 domain-containing protein</fullName>
    </recommendedName>
</protein>
<gene>
    <name evidence="1" type="ORF">RF679_16955</name>
</gene>
<accession>A0ABY9RGG1</accession>